<keyword evidence="1" id="KW-0472">Membrane</keyword>
<dbReference type="Proteomes" id="UP000027222">
    <property type="component" value="Unassembled WGS sequence"/>
</dbReference>
<feature type="transmembrane region" description="Helical" evidence="1">
    <location>
        <begin position="149"/>
        <end position="169"/>
    </location>
</feature>
<dbReference type="EMBL" id="KL142395">
    <property type="protein sequence ID" value="KDR70844.1"/>
    <property type="molecule type" value="Genomic_DNA"/>
</dbReference>
<evidence type="ECO:0000256" key="2">
    <source>
        <dbReference type="SAM" id="SignalP"/>
    </source>
</evidence>
<protein>
    <recommendedName>
        <fullName evidence="5">Extracellular membrane protein CFEM domain-containing protein</fullName>
    </recommendedName>
</protein>
<keyword evidence="1" id="KW-1133">Transmembrane helix</keyword>
<dbReference type="AlphaFoldDB" id="A0A067ST25"/>
<gene>
    <name evidence="3" type="ORF">GALMADRAFT_810924</name>
</gene>
<dbReference type="OrthoDB" id="2564568at2759"/>
<evidence type="ECO:0008006" key="5">
    <source>
        <dbReference type="Google" id="ProtNLM"/>
    </source>
</evidence>
<sequence>MLVVSFSVFYFTLVLLCCFTQVYVSGMPPPIQVYEVTTSVNYTILAVARHCVSRCEPVTRMMKTCATMDCICTERNFNSFGMCMSCAVESKSYHLPSHDAQSYVDNIVRSCHRAGHILAPPVIHFNPLAIHSDADSDHQAKFSPTSTNVIVVSLGVLVYGIIYLLRVSYRRLFCDGRPTDKSLASKDKDASSLSIK</sequence>
<name>A0A067ST25_GALM3</name>
<dbReference type="HOGENOM" id="CLU_1390327_0_0_1"/>
<evidence type="ECO:0000256" key="1">
    <source>
        <dbReference type="SAM" id="Phobius"/>
    </source>
</evidence>
<feature type="chain" id="PRO_5001649103" description="Extracellular membrane protein CFEM domain-containing protein" evidence="2">
    <location>
        <begin position="27"/>
        <end position="196"/>
    </location>
</feature>
<keyword evidence="4" id="KW-1185">Reference proteome</keyword>
<accession>A0A067ST25</accession>
<evidence type="ECO:0000313" key="4">
    <source>
        <dbReference type="Proteomes" id="UP000027222"/>
    </source>
</evidence>
<evidence type="ECO:0000313" key="3">
    <source>
        <dbReference type="EMBL" id="KDR70844.1"/>
    </source>
</evidence>
<keyword evidence="1" id="KW-0812">Transmembrane</keyword>
<keyword evidence="2" id="KW-0732">Signal</keyword>
<feature type="signal peptide" evidence="2">
    <location>
        <begin position="1"/>
        <end position="26"/>
    </location>
</feature>
<proteinExistence type="predicted"/>
<reference evidence="4" key="1">
    <citation type="journal article" date="2014" name="Proc. Natl. Acad. Sci. U.S.A.">
        <title>Extensive sampling of basidiomycete genomes demonstrates inadequacy of the white-rot/brown-rot paradigm for wood decay fungi.</title>
        <authorList>
            <person name="Riley R."/>
            <person name="Salamov A.A."/>
            <person name="Brown D.W."/>
            <person name="Nagy L.G."/>
            <person name="Floudas D."/>
            <person name="Held B.W."/>
            <person name="Levasseur A."/>
            <person name="Lombard V."/>
            <person name="Morin E."/>
            <person name="Otillar R."/>
            <person name="Lindquist E.A."/>
            <person name="Sun H."/>
            <person name="LaButti K.M."/>
            <person name="Schmutz J."/>
            <person name="Jabbour D."/>
            <person name="Luo H."/>
            <person name="Baker S.E."/>
            <person name="Pisabarro A.G."/>
            <person name="Walton J.D."/>
            <person name="Blanchette R.A."/>
            <person name="Henrissat B."/>
            <person name="Martin F."/>
            <person name="Cullen D."/>
            <person name="Hibbett D.S."/>
            <person name="Grigoriev I.V."/>
        </authorList>
    </citation>
    <scope>NUCLEOTIDE SEQUENCE [LARGE SCALE GENOMIC DNA]</scope>
    <source>
        <strain evidence="4">CBS 339.88</strain>
    </source>
</reference>
<organism evidence="3 4">
    <name type="scientific">Galerina marginata (strain CBS 339.88)</name>
    <dbReference type="NCBI Taxonomy" id="685588"/>
    <lineage>
        <taxon>Eukaryota</taxon>
        <taxon>Fungi</taxon>
        <taxon>Dikarya</taxon>
        <taxon>Basidiomycota</taxon>
        <taxon>Agaricomycotina</taxon>
        <taxon>Agaricomycetes</taxon>
        <taxon>Agaricomycetidae</taxon>
        <taxon>Agaricales</taxon>
        <taxon>Agaricineae</taxon>
        <taxon>Strophariaceae</taxon>
        <taxon>Galerina</taxon>
    </lineage>
</organism>